<gene>
    <name evidence="2" type="ORF">SLS62_006278</name>
</gene>
<sequence>MVPSNYSAAAARTGQERARRAALVPTPDMLTATSRTAAVRNSSSSSHHRRANRDDLLPRVVVKAIAN</sequence>
<dbReference type="Proteomes" id="UP001320420">
    <property type="component" value="Unassembled WGS sequence"/>
</dbReference>
<evidence type="ECO:0000313" key="3">
    <source>
        <dbReference type="Proteomes" id="UP001320420"/>
    </source>
</evidence>
<proteinExistence type="predicted"/>
<keyword evidence="3" id="KW-1185">Reference proteome</keyword>
<evidence type="ECO:0000313" key="2">
    <source>
        <dbReference type="EMBL" id="KAK7751792.1"/>
    </source>
</evidence>
<feature type="compositionally biased region" description="Low complexity" evidence="1">
    <location>
        <begin position="33"/>
        <end position="45"/>
    </location>
</feature>
<accession>A0AAN9UR18</accession>
<evidence type="ECO:0000256" key="1">
    <source>
        <dbReference type="SAM" id="MobiDB-lite"/>
    </source>
</evidence>
<dbReference type="EMBL" id="JAKJXP020000045">
    <property type="protein sequence ID" value="KAK7751792.1"/>
    <property type="molecule type" value="Genomic_DNA"/>
</dbReference>
<name>A0AAN9UR18_9PEZI</name>
<comment type="caution">
    <text evidence="2">The sequence shown here is derived from an EMBL/GenBank/DDBJ whole genome shotgun (WGS) entry which is preliminary data.</text>
</comment>
<feature type="region of interest" description="Disordered" evidence="1">
    <location>
        <begin position="33"/>
        <end position="55"/>
    </location>
</feature>
<reference evidence="2 3" key="1">
    <citation type="submission" date="2024-02" db="EMBL/GenBank/DDBJ databases">
        <title>De novo assembly and annotation of 12 fungi associated with fruit tree decline syndrome in Ontario, Canada.</title>
        <authorList>
            <person name="Sulman M."/>
            <person name="Ellouze W."/>
            <person name="Ilyukhin E."/>
        </authorList>
    </citation>
    <scope>NUCLEOTIDE SEQUENCE [LARGE SCALE GENOMIC DNA]</scope>
    <source>
        <strain evidence="2 3">M11/M66-122</strain>
    </source>
</reference>
<dbReference type="AlphaFoldDB" id="A0AAN9UR18"/>
<protein>
    <submittedName>
        <fullName evidence="2">Uncharacterized protein</fullName>
    </submittedName>
</protein>
<organism evidence="2 3">
    <name type="scientific">Diatrype stigma</name>
    <dbReference type="NCBI Taxonomy" id="117547"/>
    <lineage>
        <taxon>Eukaryota</taxon>
        <taxon>Fungi</taxon>
        <taxon>Dikarya</taxon>
        <taxon>Ascomycota</taxon>
        <taxon>Pezizomycotina</taxon>
        <taxon>Sordariomycetes</taxon>
        <taxon>Xylariomycetidae</taxon>
        <taxon>Xylariales</taxon>
        <taxon>Diatrypaceae</taxon>
        <taxon>Diatrype</taxon>
    </lineage>
</organism>
<feature type="region of interest" description="Disordered" evidence="1">
    <location>
        <begin position="1"/>
        <end position="20"/>
    </location>
</feature>